<evidence type="ECO:0000256" key="5">
    <source>
        <dbReference type="ARBA" id="ARBA00037300"/>
    </source>
</evidence>
<dbReference type="FunFam" id="3.40.50.1010:FF:000006">
    <property type="entry name" value="rRNA-processing protein UTP23 homolog"/>
    <property type="match status" value="1"/>
</dbReference>
<proteinExistence type="inferred from homology"/>
<dbReference type="InterPro" id="IPR029060">
    <property type="entry name" value="PIN-like_dom_sf"/>
</dbReference>
<evidence type="ECO:0000259" key="9">
    <source>
        <dbReference type="Pfam" id="PF24779"/>
    </source>
</evidence>
<evidence type="ECO:0000256" key="2">
    <source>
        <dbReference type="ARBA" id="ARBA00022517"/>
    </source>
</evidence>
<comment type="subcellular location">
    <subcellularLocation>
        <location evidence="1">Nucleus</location>
        <location evidence="1">Nucleolus</location>
    </subcellularLocation>
</comment>
<dbReference type="InterPro" id="IPR006984">
    <property type="entry name" value="Fcf1/UTP23"/>
</dbReference>
<dbReference type="GO" id="GO:0032040">
    <property type="term" value="C:small-subunit processome"/>
    <property type="evidence" value="ECO:0007669"/>
    <property type="project" value="InterPro"/>
</dbReference>
<evidence type="ECO:0000256" key="4">
    <source>
        <dbReference type="ARBA" id="ARBA00023242"/>
    </source>
</evidence>
<organism evidence="10 11">
    <name type="scientific">Popillia japonica</name>
    <name type="common">Japanese beetle</name>
    <dbReference type="NCBI Taxonomy" id="7064"/>
    <lineage>
        <taxon>Eukaryota</taxon>
        <taxon>Metazoa</taxon>
        <taxon>Ecdysozoa</taxon>
        <taxon>Arthropoda</taxon>
        <taxon>Hexapoda</taxon>
        <taxon>Insecta</taxon>
        <taxon>Pterygota</taxon>
        <taxon>Neoptera</taxon>
        <taxon>Endopterygota</taxon>
        <taxon>Coleoptera</taxon>
        <taxon>Polyphaga</taxon>
        <taxon>Scarabaeiformia</taxon>
        <taxon>Scarabaeidae</taxon>
        <taxon>Rutelinae</taxon>
        <taxon>Popillia</taxon>
    </lineage>
</organism>
<keyword evidence="2" id="KW-0690">Ribosome biogenesis</keyword>
<evidence type="ECO:0000313" key="10">
    <source>
        <dbReference type="EMBL" id="KAK9737687.1"/>
    </source>
</evidence>
<dbReference type="Pfam" id="PF24779">
    <property type="entry name" value="UTP23_sensor"/>
    <property type="match status" value="1"/>
</dbReference>
<comment type="function">
    <text evidence="5">Involved in rRNA-processing and ribosome biogenesis.</text>
</comment>
<keyword evidence="3" id="KW-0698">rRNA processing</keyword>
<feature type="compositionally biased region" description="Basic and acidic residues" evidence="8">
    <location>
        <begin position="241"/>
        <end position="252"/>
    </location>
</feature>
<dbReference type="CDD" id="cd09866">
    <property type="entry name" value="PIN_Fcf1-Utp23-H"/>
    <property type="match status" value="1"/>
</dbReference>
<keyword evidence="11" id="KW-1185">Reference proteome</keyword>
<dbReference type="EMBL" id="JASPKY010000097">
    <property type="protein sequence ID" value="KAK9737687.1"/>
    <property type="molecule type" value="Genomic_DNA"/>
</dbReference>
<sequence>MKIKRYKKVNRYLNFYINNFGFRQPYQILVDGTFCLAALNRQVNIADNIPKYLQSELKLLTTQCAIIETESLGPSLHGALVILKQYALHKCGHEGKPISGAKCFHSMVARSNQKHYMVATQDRELQNILKTLPGVPILYLHDKAPVLMEPSRTSMLKSEANINERVSVLPTEKMVIDKLKEGSGLANEKVEKPKKRKGPKGPNPLSCKKKKPKLQSSSVNEKSEKSNNCKVKRKKVRIPKHVKELLLNKSDS</sequence>
<dbReference type="Pfam" id="PF04900">
    <property type="entry name" value="Fcf1"/>
    <property type="match status" value="1"/>
</dbReference>
<evidence type="ECO:0000256" key="6">
    <source>
        <dbReference type="ARBA" id="ARBA00038503"/>
    </source>
</evidence>
<dbReference type="InterPro" id="IPR057776">
    <property type="entry name" value="UTP23_sensor"/>
</dbReference>
<evidence type="ECO:0000256" key="7">
    <source>
        <dbReference type="ARBA" id="ARBA00071400"/>
    </source>
</evidence>
<evidence type="ECO:0000256" key="1">
    <source>
        <dbReference type="ARBA" id="ARBA00004604"/>
    </source>
</evidence>
<dbReference type="GO" id="GO:0006364">
    <property type="term" value="P:rRNA processing"/>
    <property type="evidence" value="ECO:0007669"/>
    <property type="project" value="UniProtKB-KW"/>
</dbReference>
<dbReference type="Gene3D" id="3.40.50.1010">
    <property type="entry name" value="5'-nuclease"/>
    <property type="match status" value="1"/>
</dbReference>
<dbReference type="AlphaFoldDB" id="A0AAW1LVB6"/>
<evidence type="ECO:0000256" key="8">
    <source>
        <dbReference type="SAM" id="MobiDB-lite"/>
    </source>
</evidence>
<keyword evidence="4" id="KW-0539">Nucleus</keyword>
<feature type="region of interest" description="Disordered" evidence="8">
    <location>
        <begin position="185"/>
        <end position="252"/>
    </location>
</feature>
<comment type="similarity">
    <text evidence="6">Belongs to the UTP23/FCF1 family. UTP23 subfamily.</text>
</comment>
<evidence type="ECO:0000313" key="11">
    <source>
        <dbReference type="Proteomes" id="UP001458880"/>
    </source>
</evidence>
<name>A0AAW1LVB6_POPJA</name>
<protein>
    <recommendedName>
        <fullName evidence="7">rRNA-processing protein UTP23 homolog</fullName>
    </recommendedName>
</protein>
<gene>
    <name evidence="10" type="ORF">QE152_g10528</name>
</gene>
<dbReference type="SUPFAM" id="SSF88723">
    <property type="entry name" value="PIN domain-like"/>
    <property type="match status" value="1"/>
</dbReference>
<feature type="domain" description="UTP23 sensor motif region" evidence="9">
    <location>
        <begin position="193"/>
        <end position="211"/>
    </location>
</feature>
<feature type="compositionally biased region" description="Basic residues" evidence="8">
    <location>
        <begin position="230"/>
        <end position="240"/>
    </location>
</feature>
<evidence type="ECO:0000256" key="3">
    <source>
        <dbReference type="ARBA" id="ARBA00022552"/>
    </source>
</evidence>
<accession>A0AAW1LVB6</accession>
<dbReference type="Proteomes" id="UP001458880">
    <property type="component" value="Unassembled WGS sequence"/>
</dbReference>
<reference evidence="10 11" key="1">
    <citation type="journal article" date="2024" name="BMC Genomics">
        <title>De novo assembly and annotation of Popillia japonica's genome with initial clues to its potential as an invasive pest.</title>
        <authorList>
            <person name="Cucini C."/>
            <person name="Boschi S."/>
            <person name="Funari R."/>
            <person name="Cardaioli E."/>
            <person name="Iannotti N."/>
            <person name="Marturano G."/>
            <person name="Paoli F."/>
            <person name="Bruttini M."/>
            <person name="Carapelli A."/>
            <person name="Frati F."/>
            <person name="Nardi F."/>
        </authorList>
    </citation>
    <scope>NUCLEOTIDE SEQUENCE [LARGE SCALE GENOMIC DNA]</scope>
    <source>
        <strain evidence="10">DMR45628</strain>
    </source>
</reference>
<comment type="caution">
    <text evidence="10">The sequence shown here is derived from an EMBL/GenBank/DDBJ whole genome shotgun (WGS) entry which is preliminary data.</text>
</comment>
<dbReference type="PANTHER" id="PTHR12416">
    <property type="entry name" value="RRNA-PROCESSING PROTEIN UTP23 HOMOLOG"/>
    <property type="match status" value="1"/>
</dbReference>